<sequence>MTEKQYIVIKGVKEGLLFLLDDECSYSELLHELEYKLQKTHSQLLSGPLIHVNVKLGKRLLSEQEKEHIRAIIRKQGNLIIQSIDSDLDEMTTGGRKLQVVSMIVRSGQTIDFDGDLMLLGDVNPGGSIICTGNIYVMGALRGAAHAGSNGRTDVIIAASLMRPTQLKIADVFSKRLDEWATADAAMEFAYWSDGEMKIDKMTQLFRMQQQSILFRGV</sequence>
<reference evidence="10" key="1">
    <citation type="journal article" date="2019" name="Int. J. Syst. Evol. Microbiol.">
        <title>The Global Catalogue of Microorganisms (GCM) 10K type strain sequencing project: providing services to taxonomists for standard genome sequencing and annotation.</title>
        <authorList>
            <consortium name="The Broad Institute Genomics Platform"/>
            <consortium name="The Broad Institute Genome Sequencing Center for Infectious Disease"/>
            <person name="Wu L."/>
            <person name="Ma J."/>
        </authorList>
    </citation>
    <scope>NUCLEOTIDE SEQUENCE [LARGE SCALE GENOMIC DNA]</scope>
    <source>
        <strain evidence="10">GH52</strain>
    </source>
</reference>
<evidence type="ECO:0000256" key="3">
    <source>
        <dbReference type="ARBA" id="ARBA00023210"/>
    </source>
</evidence>
<dbReference type="Proteomes" id="UP001597362">
    <property type="component" value="Unassembled WGS sequence"/>
</dbReference>
<keyword evidence="2 6" id="KW-0132">Cell division</keyword>
<comment type="caution">
    <text evidence="9">The sequence shown here is derived from an EMBL/GenBank/DDBJ whole genome shotgun (WGS) entry which is preliminary data.</text>
</comment>
<comment type="subunit">
    <text evidence="5 6">Interacts with MinD and FtsZ.</text>
</comment>
<dbReference type="InterPro" id="IPR013033">
    <property type="entry name" value="MinC"/>
</dbReference>
<accession>A0ABW4YLE9</accession>
<dbReference type="SUPFAM" id="SSF63848">
    <property type="entry name" value="Cell-division inhibitor MinC, C-terminal domain"/>
    <property type="match status" value="1"/>
</dbReference>
<evidence type="ECO:0000256" key="1">
    <source>
        <dbReference type="ARBA" id="ARBA00006291"/>
    </source>
</evidence>
<evidence type="ECO:0000256" key="6">
    <source>
        <dbReference type="HAMAP-Rule" id="MF_00267"/>
    </source>
</evidence>
<comment type="function">
    <text evidence="6">Cell division inhibitor that blocks the formation of polar Z ring septums. Rapidly oscillates between the poles of the cell to destabilize FtsZ filaments that have formed before they mature into polar Z rings. Prevents FtsZ polymerization.</text>
</comment>
<dbReference type="InterPro" id="IPR036145">
    <property type="entry name" value="MinC_C_sf"/>
</dbReference>
<organism evidence="9 10">
    <name type="scientific">Paenibacillus yanchengensis</name>
    <dbReference type="NCBI Taxonomy" id="2035833"/>
    <lineage>
        <taxon>Bacteria</taxon>
        <taxon>Bacillati</taxon>
        <taxon>Bacillota</taxon>
        <taxon>Bacilli</taxon>
        <taxon>Bacillales</taxon>
        <taxon>Paenibacillaceae</taxon>
        <taxon>Paenibacillus</taxon>
    </lineage>
</organism>
<evidence type="ECO:0000256" key="2">
    <source>
        <dbReference type="ARBA" id="ARBA00022618"/>
    </source>
</evidence>
<dbReference type="Pfam" id="PF03775">
    <property type="entry name" value="MinC_C"/>
    <property type="match status" value="1"/>
</dbReference>
<dbReference type="RefSeq" id="WP_377772673.1">
    <property type="nucleotide sequence ID" value="NZ_JBHUHO010000030.1"/>
</dbReference>
<dbReference type="EMBL" id="JBHUHO010000030">
    <property type="protein sequence ID" value="MFD2116475.1"/>
    <property type="molecule type" value="Genomic_DNA"/>
</dbReference>
<dbReference type="InterPro" id="IPR005526">
    <property type="entry name" value="Septum_form_inhib_MinC_C"/>
</dbReference>
<gene>
    <name evidence="6" type="primary">minC</name>
    <name evidence="9" type="ORF">ACFSJH_12150</name>
</gene>
<dbReference type="Pfam" id="PF22642">
    <property type="entry name" value="MinC_N_1"/>
    <property type="match status" value="1"/>
</dbReference>
<comment type="similarity">
    <text evidence="1 6">Belongs to the MinC family.</text>
</comment>
<keyword evidence="10" id="KW-1185">Reference proteome</keyword>
<dbReference type="PANTHER" id="PTHR34108:SF1">
    <property type="entry name" value="SEPTUM SITE-DETERMINING PROTEIN MINC"/>
    <property type="match status" value="1"/>
</dbReference>
<protein>
    <recommendedName>
        <fullName evidence="6">Probable septum site-determining protein MinC</fullName>
    </recommendedName>
</protein>
<evidence type="ECO:0000256" key="5">
    <source>
        <dbReference type="ARBA" id="ARBA00046874"/>
    </source>
</evidence>
<keyword evidence="4 6" id="KW-0131">Cell cycle</keyword>
<proteinExistence type="inferred from homology"/>
<feature type="domain" description="Septum formation inhibitor MinC C-terminal" evidence="7">
    <location>
        <begin position="101"/>
        <end position="199"/>
    </location>
</feature>
<evidence type="ECO:0000259" key="8">
    <source>
        <dbReference type="Pfam" id="PF22642"/>
    </source>
</evidence>
<name>A0ABW4YLE9_9BACL</name>
<dbReference type="PANTHER" id="PTHR34108">
    <property type="entry name" value="SEPTUM SITE-DETERMINING PROTEIN MINC"/>
    <property type="match status" value="1"/>
</dbReference>
<dbReference type="Gene3D" id="3.30.160.540">
    <property type="match status" value="1"/>
</dbReference>
<evidence type="ECO:0000259" key="7">
    <source>
        <dbReference type="Pfam" id="PF03775"/>
    </source>
</evidence>
<dbReference type="Gene3D" id="2.160.20.70">
    <property type="match status" value="1"/>
</dbReference>
<dbReference type="InterPro" id="IPR016098">
    <property type="entry name" value="CAP/MinC_C"/>
</dbReference>
<keyword evidence="3 6" id="KW-0717">Septation</keyword>
<evidence type="ECO:0000313" key="9">
    <source>
        <dbReference type="EMBL" id="MFD2116475.1"/>
    </source>
</evidence>
<evidence type="ECO:0000256" key="4">
    <source>
        <dbReference type="ARBA" id="ARBA00023306"/>
    </source>
</evidence>
<evidence type="ECO:0000313" key="10">
    <source>
        <dbReference type="Proteomes" id="UP001597362"/>
    </source>
</evidence>
<feature type="domain" description="Septum site-determining protein MinC N-terminal" evidence="8">
    <location>
        <begin position="7"/>
        <end position="84"/>
    </location>
</feature>
<dbReference type="HAMAP" id="MF_00267">
    <property type="entry name" value="MinC"/>
    <property type="match status" value="1"/>
</dbReference>
<dbReference type="InterPro" id="IPR055219">
    <property type="entry name" value="MinC_N_1"/>
</dbReference>